<feature type="domain" description="Periplasmic binding protein" evidence="4">
    <location>
        <begin position="78"/>
        <end position="335"/>
    </location>
</feature>
<name>A0ABW4GHN6_9ACTN</name>
<dbReference type="PANTHER" id="PTHR30036:SF7">
    <property type="entry name" value="ABC TRANSPORTER PERIPLASMIC-BINDING PROTEIN YPHF"/>
    <property type="match status" value="1"/>
</dbReference>
<gene>
    <name evidence="5" type="ORF">ACFSJ0_32345</name>
</gene>
<dbReference type="Pfam" id="PF13407">
    <property type="entry name" value="Peripla_BP_4"/>
    <property type="match status" value="1"/>
</dbReference>
<sequence length="371" mass="37139">MEGTRIRRRPPGFPGLAGRPKSHSRLPLTAIGLAAALVLTACASGKATTGATSQPAAGASSAAANTAGSGGGKVSLFVIGGKSDDPFWSAVKRGADDAAKVVKANGGNVTWLGPQNYDNLGPDAAKLILSAKSQGATAIVGADWVPEAQNEAFKAASSGGVPVFLFNAGGAEQAKNVGALTYTGSEEQLAGKAGGEFFAKNGAKNVLCVNTLPGAVNTEARCKGVAEGMSGGGGKSTQLPLPSSNFGNPTAVTQAIKSALLKDDSIDGVVTISTGDADSSAAAIEQAGAGAKIKLGTFDMNEAQLNRIKAGKQLFCIDQQPYLQGYLAVSQAYAYNAYGLLVAQNTLLTGPAIINAANVDAAISGVQAGVR</sequence>
<evidence type="ECO:0000313" key="6">
    <source>
        <dbReference type="Proteomes" id="UP001597097"/>
    </source>
</evidence>
<dbReference type="PANTHER" id="PTHR30036">
    <property type="entry name" value="D-XYLOSE-BINDING PERIPLASMIC PROTEIN"/>
    <property type="match status" value="1"/>
</dbReference>
<evidence type="ECO:0000259" key="4">
    <source>
        <dbReference type="Pfam" id="PF13407"/>
    </source>
</evidence>
<evidence type="ECO:0000313" key="5">
    <source>
        <dbReference type="EMBL" id="MFD1541781.1"/>
    </source>
</evidence>
<protein>
    <submittedName>
        <fullName evidence="5">Sugar ABC transporter substrate-binding protein</fullName>
    </submittedName>
</protein>
<keyword evidence="6" id="KW-1185">Reference proteome</keyword>
<evidence type="ECO:0000256" key="2">
    <source>
        <dbReference type="ARBA" id="ARBA00007639"/>
    </source>
</evidence>
<feature type="compositionally biased region" description="Basic residues" evidence="3">
    <location>
        <begin position="1"/>
        <end position="10"/>
    </location>
</feature>
<dbReference type="RefSeq" id="WP_219537314.1">
    <property type="nucleotide sequence ID" value="NZ_JAHKRM010000036.1"/>
</dbReference>
<proteinExistence type="inferred from homology"/>
<accession>A0ABW4GHN6</accession>
<organism evidence="5 6">
    <name type="scientific">Nonomuraea guangzhouensis</name>
    <dbReference type="NCBI Taxonomy" id="1291555"/>
    <lineage>
        <taxon>Bacteria</taxon>
        <taxon>Bacillati</taxon>
        <taxon>Actinomycetota</taxon>
        <taxon>Actinomycetes</taxon>
        <taxon>Streptosporangiales</taxon>
        <taxon>Streptosporangiaceae</taxon>
        <taxon>Nonomuraea</taxon>
    </lineage>
</organism>
<dbReference type="Proteomes" id="UP001597097">
    <property type="component" value="Unassembled WGS sequence"/>
</dbReference>
<reference evidence="6" key="1">
    <citation type="journal article" date="2019" name="Int. J. Syst. Evol. Microbiol.">
        <title>The Global Catalogue of Microorganisms (GCM) 10K type strain sequencing project: providing services to taxonomists for standard genome sequencing and annotation.</title>
        <authorList>
            <consortium name="The Broad Institute Genomics Platform"/>
            <consortium name="The Broad Institute Genome Sequencing Center for Infectious Disease"/>
            <person name="Wu L."/>
            <person name="Ma J."/>
        </authorList>
    </citation>
    <scope>NUCLEOTIDE SEQUENCE [LARGE SCALE GENOMIC DNA]</scope>
    <source>
        <strain evidence="6">CGMCC 1.15399</strain>
    </source>
</reference>
<comment type="similarity">
    <text evidence="2">Belongs to the bacterial solute-binding protein 2 family.</text>
</comment>
<comment type="caution">
    <text evidence="5">The sequence shown here is derived from an EMBL/GenBank/DDBJ whole genome shotgun (WGS) entry which is preliminary data.</text>
</comment>
<dbReference type="InterPro" id="IPR025997">
    <property type="entry name" value="SBP_2_dom"/>
</dbReference>
<dbReference type="InterPro" id="IPR050555">
    <property type="entry name" value="Bact_Solute-Bind_Prot2"/>
</dbReference>
<dbReference type="CDD" id="cd06312">
    <property type="entry name" value="PBP1_ABC_sugar_binding-like"/>
    <property type="match status" value="1"/>
</dbReference>
<feature type="region of interest" description="Disordered" evidence="3">
    <location>
        <begin position="1"/>
        <end position="22"/>
    </location>
</feature>
<dbReference type="EMBL" id="JBHUCM010000030">
    <property type="protein sequence ID" value="MFD1541781.1"/>
    <property type="molecule type" value="Genomic_DNA"/>
</dbReference>
<evidence type="ECO:0000256" key="3">
    <source>
        <dbReference type="SAM" id="MobiDB-lite"/>
    </source>
</evidence>
<evidence type="ECO:0000256" key="1">
    <source>
        <dbReference type="ARBA" id="ARBA00004196"/>
    </source>
</evidence>
<comment type="subcellular location">
    <subcellularLocation>
        <location evidence="1">Cell envelope</location>
    </subcellularLocation>
</comment>